<sequence>MRIILFVFLFFSICSSAQNTELEMKIDSITSIDSSPKKRKFTIHYHIENRTNTVVSFILNTHAVRSNATNSTSWIPSYRLHQENEIIIADNIFNSTNTEDVIQKLKGKLETNKGNLETYFTQKEKKLKEQTSKNIIKSLIKLNPDESKTYTITLDWDKNRYIQYFDNEYYLDGKTTHYIDLFVNLYKEELYERLLPEDLNTIKEDKTITKGWIQSNKMEINFKE</sequence>
<dbReference type="Proteomes" id="UP000198951">
    <property type="component" value="Unassembled WGS sequence"/>
</dbReference>
<accession>A0A1H4E666</accession>
<feature type="signal peptide" evidence="1">
    <location>
        <begin position="1"/>
        <end position="17"/>
    </location>
</feature>
<organism evidence="2 3">
    <name type="scientific">Flavobacterium gillisiae</name>
    <dbReference type="NCBI Taxonomy" id="150146"/>
    <lineage>
        <taxon>Bacteria</taxon>
        <taxon>Pseudomonadati</taxon>
        <taxon>Bacteroidota</taxon>
        <taxon>Flavobacteriia</taxon>
        <taxon>Flavobacteriales</taxon>
        <taxon>Flavobacteriaceae</taxon>
        <taxon>Flavobacterium</taxon>
    </lineage>
</organism>
<proteinExistence type="predicted"/>
<keyword evidence="3" id="KW-1185">Reference proteome</keyword>
<evidence type="ECO:0000313" key="3">
    <source>
        <dbReference type="Proteomes" id="UP000198951"/>
    </source>
</evidence>
<reference evidence="3" key="1">
    <citation type="submission" date="2016-10" db="EMBL/GenBank/DDBJ databases">
        <authorList>
            <person name="Varghese N."/>
            <person name="Submissions S."/>
        </authorList>
    </citation>
    <scope>NUCLEOTIDE SEQUENCE [LARGE SCALE GENOMIC DNA]</scope>
    <source>
        <strain evidence="3">DSM 22376</strain>
    </source>
</reference>
<name>A0A1H4E666_9FLAO</name>
<protein>
    <submittedName>
        <fullName evidence="2">Uncharacterized protein</fullName>
    </submittedName>
</protein>
<feature type="chain" id="PRO_5011673798" evidence="1">
    <location>
        <begin position="18"/>
        <end position="224"/>
    </location>
</feature>
<evidence type="ECO:0000313" key="2">
    <source>
        <dbReference type="EMBL" id="SEA80545.1"/>
    </source>
</evidence>
<dbReference type="STRING" id="150146.SAMN05443667_10922"/>
<dbReference type="AlphaFoldDB" id="A0A1H4E666"/>
<evidence type="ECO:0000256" key="1">
    <source>
        <dbReference type="SAM" id="SignalP"/>
    </source>
</evidence>
<dbReference type="EMBL" id="FNRD01000009">
    <property type="protein sequence ID" value="SEA80545.1"/>
    <property type="molecule type" value="Genomic_DNA"/>
</dbReference>
<gene>
    <name evidence="2" type="ORF">SAMN05443667_10922</name>
</gene>
<keyword evidence="1" id="KW-0732">Signal</keyword>